<dbReference type="AlphaFoldDB" id="M7B7D8"/>
<name>M7B7D8_CHEMY</name>
<accession>M7B7D8</accession>
<feature type="region of interest" description="Disordered" evidence="1">
    <location>
        <begin position="1"/>
        <end position="56"/>
    </location>
</feature>
<evidence type="ECO:0000256" key="1">
    <source>
        <dbReference type="SAM" id="MobiDB-lite"/>
    </source>
</evidence>
<feature type="region of interest" description="Disordered" evidence="1">
    <location>
        <begin position="85"/>
        <end position="107"/>
    </location>
</feature>
<sequence>MGLPGSPVPSAPLERLYHPPALSSSGATVQTTDRTQEMQPSLGSVQQPRLGGRAVGGTAASEELLAWGHPEALHSAPFAAAVLESPKVQKSPTQQEEDRATSPHPRIRTKLDNACYEFFCEVNAASSGIFQGHTNLQFFIDNRHQNHE</sequence>
<organism evidence="2 3">
    <name type="scientific">Chelonia mydas</name>
    <name type="common">Green sea-turtle</name>
    <name type="synonym">Chelonia agassizi</name>
    <dbReference type="NCBI Taxonomy" id="8469"/>
    <lineage>
        <taxon>Eukaryota</taxon>
        <taxon>Metazoa</taxon>
        <taxon>Chordata</taxon>
        <taxon>Craniata</taxon>
        <taxon>Vertebrata</taxon>
        <taxon>Euteleostomi</taxon>
        <taxon>Archelosauria</taxon>
        <taxon>Testudinata</taxon>
        <taxon>Testudines</taxon>
        <taxon>Cryptodira</taxon>
        <taxon>Durocryptodira</taxon>
        <taxon>Americhelydia</taxon>
        <taxon>Chelonioidea</taxon>
        <taxon>Cheloniidae</taxon>
        <taxon>Chelonia</taxon>
    </lineage>
</organism>
<proteinExistence type="predicted"/>
<keyword evidence="3" id="KW-1185">Reference proteome</keyword>
<gene>
    <name evidence="2" type="ORF">UY3_09826</name>
</gene>
<protein>
    <submittedName>
        <fullName evidence="2">Uncharacterized protein</fullName>
    </submittedName>
</protein>
<dbReference type="EMBL" id="KB537463">
    <property type="protein sequence ID" value="EMP33044.1"/>
    <property type="molecule type" value="Genomic_DNA"/>
</dbReference>
<evidence type="ECO:0000313" key="2">
    <source>
        <dbReference type="EMBL" id="EMP33044.1"/>
    </source>
</evidence>
<feature type="compositionally biased region" description="Pro residues" evidence="1">
    <location>
        <begin position="1"/>
        <end position="10"/>
    </location>
</feature>
<dbReference type="Proteomes" id="UP000031443">
    <property type="component" value="Unassembled WGS sequence"/>
</dbReference>
<feature type="compositionally biased region" description="Polar residues" evidence="1">
    <location>
        <begin position="22"/>
        <end position="47"/>
    </location>
</feature>
<reference evidence="3" key="1">
    <citation type="journal article" date="2013" name="Nat. Genet.">
        <title>The draft genomes of soft-shell turtle and green sea turtle yield insights into the development and evolution of the turtle-specific body plan.</title>
        <authorList>
            <person name="Wang Z."/>
            <person name="Pascual-Anaya J."/>
            <person name="Zadissa A."/>
            <person name="Li W."/>
            <person name="Niimura Y."/>
            <person name="Huang Z."/>
            <person name="Li C."/>
            <person name="White S."/>
            <person name="Xiong Z."/>
            <person name="Fang D."/>
            <person name="Wang B."/>
            <person name="Ming Y."/>
            <person name="Chen Y."/>
            <person name="Zheng Y."/>
            <person name="Kuraku S."/>
            <person name="Pignatelli M."/>
            <person name="Herrero J."/>
            <person name="Beal K."/>
            <person name="Nozawa M."/>
            <person name="Li Q."/>
            <person name="Wang J."/>
            <person name="Zhang H."/>
            <person name="Yu L."/>
            <person name="Shigenobu S."/>
            <person name="Wang J."/>
            <person name="Liu J."/>
            <person name="Flicek P."/>
            <person name="Searle S."/>
            <person name="Wang J."/>
            <person name="Kuratani S."/>
            <person name="Yin Y."/>
            <person name="Aken B."/>
            <person name="Zhang G."/>
            <person name="Irie N."/>
        </authorList>
    </citation>
    <scope>NUCLEOTIDE SEQUENCE [LARGE SCALE GENOMIC DNA]</scope>
</reference>
<evidence type="ECO:0000313" key="3">
    <source>
        <dbReference type="Proteomes" id="UP000031443"/>
    </source>
</evidence>